<sequence length="496" mass="57216">MEWLLGKREHQKLQVVRFLYQQNKTSVPLLEVERHFNVSKYMAKTLLNEIVMDETRFGIVNTAALKFEEKGGMISWTPGYQVNIMRLEYFYTIESHALAMLVHGMSGNAISSATFADQLNIAGNHLVADLTLLNERLAGSGVSLSNNMQLVGSESTIRIMMYRVLADIVESEDDLERYFPEQILSLTRQTVAFFEGNHVVSLNNVQRIRLFVFLGVWITRLQSSPTIDRNEAISNIFESTIENDDELKMPYRTLRAIVLRYRRLMPECLDAEANFAMGVLMTDAILHGNMMDHATPALRDMYDTVFQNVTTTYREFFGEALPESQKSSWPLLLIQPVVVLMFLRRINYQAEDGMATGHTLYPTYKLFTQKVLRHVGLSFDERTDTILRRMEIDFYNAFLQAMPRDKMLPMIRVRLDYQDNLLAQHIQRMITTTEMLNVAFVTDGEEAPDIVIADRLTMSDETTLFVWPSSPSFAEYDIFLHTATKKMMAIFETQIY</sequence>
<reference evidence="2 3" key="1">
    <citation type="submission" date="2018-03" db="EMBL/GenBank/DDBJ databases">
        <title>Genome sequencing of Weissella confusa isolates.</title>
        <authorList>
            <person name="Kajala I."/>
            <person name="Baruah R."/>
            <person name="Bergsveinson J."/>
            <person name="Juvonen R."/>
            <person name="Ziola B."/>
        </authorList>
    </citation>
    <scope>NUCLEOTIDE SEQUENCE [LARGE SCALE GENOMIC DNA]</scope>
    <source>
        <strain evidence="2 3">VTT E-062653</strain>
    </source>
</reference>
<dbReference type="Proteomes" id="UP000297646">
    <property type="component" value="Unassembled WGS sequence"/>
</dbReference>
<dbReference type="RefSeq" id="WP_135520664.1">
    <property type="nucleotide sequence ID" value="NZ_PVSN01000071.1"/>
</dbReference>
<feature type="domain" description="Mga helix-turn-helix" evidence="1">
    <location>
        <begin position="85"/>
        <end position="163"/>
    </location>
</feature>
<dbReference type="OrthoDB" id="9803993at2"/>
<gene>
    <name evidence="2" type="ORF">C6P11_09655</name>
</gene>
<dbReference type="InterPro" id="IPR007737">
    <property type="entry name" value="Mga_HTH"/>
</dbReference>
<evidence type="ECO:0000259" key="1">
    <source>
        <dbReference type="Pfam" id="PF05043"/>
    </source>
</evidence>
<evidence type="ECO:0000313" key="2">
    <source>
        <dbReference type="EMBL" id="TGE71005.1"/>
    </source>
</evidence>
<accession>A0A4Z0RXT4</accession>
<proteinExistence type="predicted"/>
<dbReference type="AlphaFoldDB" id="A0A4Z0RXT4"/>
<dbReference type="Pfam" id="PF05043">
    <property type="entry name" value="Mga"/>
    <property type="match status" value="1"/>
</dbReference>
<evidence type="ECO:0000313" key="3">
    <source>
        <dbReference type="Proteomes" id="UP000297646"/>
    </source>
</evidence>
<comment type="caution">
    <text evidence="2">The sequence shown here is derived from an EMBL/GenBank/DDBJ whole genome shotgun (WGS) entry which is preliminary data.</text>
</comment>
<dbReference type="EMBL" id="PVSN01000071">
    <property type="protein sequence ID" value="TGE71005.1"/>
    <property type="molecule type" value="Genomic_DNA"/>
</dbReference>
<name>A0A4Z0RXT4_WEICO</name>
<protein>
    <recommendedName>
        <fullName evidence="1">Mga helix-turn-helix domain-containing protein</fullName>
    </recommendedName>
</protein>
<organism evidence="2 3">
    <name type="scientific">Weissella confusa</name>
    <name type="common">Lactobacillus confusus</name>
    <dbReference type="NCBI Taxonomy" id="1583"/>
    <lineage>
        <taxon>Bacteria</taxon>
        <taxon>Bacillati</taxon>
        <taxon>Bacillota</taxon>
        <taxon>Bacilli</taxon>
        <taxon>Lactobacillales</taxon>
        <taxon>Lactobacillaceae</taxon>
        <taxon>Weissella</taxon>
    </lineage>
</organism>